<feature type="domain" description="Aldehyde dehydrogenase" evidence="6">
    <location>
        <begin position="45"/>
        <end position="488"/>
    </location>
</feature>
<keyword evidence="8" id="KW-1185">Reference proteome</keyword>
<organism evidence="7 8">
    <name type="scientific">Pelagerythrobacter aerophilus</name>
    <dbReference type="NCBI Taxonomy" id="2306995"/>
    <lineage>
        <taxon>Bacteria</taxon>
        <taxon>Pseudomonadati</taxon>
        <taxon>Pseudomonadota</taxon>
        <taxon>Alphaproteobacteria</taxon>
        <taxon>Sphingomonadales</taxon>
        <taxon>Erythrobacteraceae</taxon>
        <taxon>Pelagerythrobacter</taxon>
    </lineage>
</organism>
<evidence type="ECO:0000313" key="8">
    <source>
        <dbReference type="Proteomes" id="UP000285092"/>
    </source>
</evidence>
<dbReference type="InterPro" id="IPR016160">
    <property type="entry name" value="Ald_DH_CS_CYS"/>
</dbReference>
<evidence type="ECO:0000256" key="3">
    <source>
        <dbReference type="ARBA" id="ARBA00023027"/>
    </source>
</evidence>
<dbReference type="OrthoDB" id="9761688at2"/>
<dbReference type="InterPro" id="IPR017649">
    <property type="entry name" value="SuccinylGlu_semiald_DH_AstD"/>
</dbReference>
<keyword evidence="2 5" id="KW-0560">Oxidoreductase</keyword>
<dbReference type="NCBIfam" id="TIGR03240">
    <property type="entry name" value="arg_catab_astD"/>
    <property type="match status" value="1"/>
</dbReference>
<evidence type="ECO:0000256" key="2">
    <source>
        <dbReference type="ARBA" id="ARBA00023002"/>
    </source>
</evidence>
<name>A0A418NJY1_9SPHN</name>
<evidence type="ECO:0000256" key="5">
    <source>
        <dbReference type="RuleBase" id="RU003345"/>
    </source>
</evidence>
<dbReference type="Pfam" id="PF00171">
    <property type="entry name" value="Aldedh"/>
    <property type="match status" value="1"/>
</dbReference>
<dbReference type="Gene3D" id="3.40.309.10">
    <property type="entry name" value="Aldehyde Dehydrogenase, Chain A, domain 2"/>
    <property type="match status" value="1"/>
</dbReference>
<dbReference type="EC" id="1.2.1.71" evidence="7"/>
<accession>A0A418NJY1</accession>
<dbReference type="CDD" id="cd07095">
    <property type="entry name" value="ALDH_SGSD_AstD"/>
    <property type="match status" value="1"/>
</dbReference>
<dbReference type="NCBIfam" id="NF006992">
    <property type="entry name" value="PRK09457.1"/>
    <property type="match status" value="1"/>
</dbReference>
<dbReference type="SUPFAM" id="SSF53720">
    <property type="entry name" value="ALDH-like"/>
    <property type="match status" value="1"/>
</dbReference>
<dbReference type="GO" id="GO:0006527">
    <property type="term" value="P:L-arginine catabolic process"/>
    <property type="evidence" value="ECO:0007669"/>
    <property type="project" value="InterPro"/>
</dbReference>
<evidence type="ECO:0000256" key="1">
    <source>
        <dbReference type="ARBA" id="ARBA00022503"/>
    </source>
</evidence>
<comment type="caution">
    <text evidence="7">The sequence shown here is derived from an EMBL/GenBank/DDBJ whole genome shotgun (WGS) entry which is preliminary data.</text>
</comment>
<dbReference type="PANTHER" id="PTHR11699">
    <property type="entry name" value="ALDEHYDE DEHYDROGENASE-RELATED"/>
    <property type="match status" value="1"/>
</dbReference>
<dbReference type="InterPro" id="IPR015590">
    <property type="entry name" value="Aldehyde_DH_dom"/>
</dbReference>
<dbReference type="Proteomes" id="UP000285092">
    <property type="component" value="Unassembled WGS sequence"/>
</dbReference>
<reference evidence="7 8" key="1">
    <citation type="submission" date="2018-08" db="EMBL/GenBank/DDBJ databases">
        <title>Altererythrobacter sp.Ery1 and Ery12, the genome sequencing of novel strains in genus Alterythrobacter.</title>
        <authorList>
            <person name="Cheng H."/>
            <person name="Wu Y.-H."/>
            <person name="Fang C."/>
            <person name="Xu X.-W."/>
        </authorList>
    </citation>
    <scope>NUCLEOTIDE SEQUENCE [LARGE SCALE GENOMIC DNA]</scope>
    <source>
        <strain evidence="7 8">Ery1</strain>
    </source>
</reference>
<dbReference type="PROSITE" id="PS00687">
    <property type="entry name" value="ALDEHYDE_DEHYDR_GLU"/>
    <property type="match status" value="1"/>
</dbReference>
<dbReference type="PROSITE" id="PS00070">
    <property type="entry name" value="ALDEHYDE_DEHYDR_CYS"/>
    <property type="match status" value="1"/>
</dbReference>
<evidence type="ECO:0000256" key="4">
    <source>
        <dbReference type="PROSITE-ProRule" id="PRU10007"/>
    </source>
</evidence>
<dbReference type="InterPro" id="IPR016161">
    <property type="entry name" value="Ald_DH/histidinol_DH"/>
</dbReference>
<dbReference type="EMBL" id="QXFK01000014">
    <property type="protein sequence ID" value="RIV79646.1"/>
    <property type="molecule type" value="Genomic_DNA"/>
</dbReference>
<dbReference type="GO" id="GO:0043824">
    <property type="term" value="F:succinylglutamate-semialdehyde dehydrogenase activity"/>
    <property type="evidence" value="ECO:0007669"/>
    <property type="project" value="UniProtKB-EC"/>
</dbReference>
<keyword evidence="1" id="KW-0056">Arginine metabolism</keyword>
<proteinExistence type="inferred from homology"/>
<evidence type="ECO:0000313" key="7">
    <source>
        <dbReference type="EMBL" id="RIV79646.1"/>
    </source>
</evidence>
<dbReference type="FunFam" id="3.40.605.10:FF:000010">
    <property type="entry name" value="N-succinylglutamate 5-semialdehyde dehydrogenase"/>
    <property type="match status" value="1"/>
</dbReference>
<sequence length="513" mass="55004">MRTARRRRPRGTEAPTGRQSVCYYLGPVALAPTFRNAGIPAPVSSNEIVSFEPATGEELWRSPAGNVEETVDRARRAWPAWAAQPLATRIELCRRFANEVRKQSDKFAELIARETGKPLWEALTEVDSVIKKVDISVTAYAERTGQKKLDSALQGTAAVRHKPHGVMAVLGPYNFPAHLPNGHIVPALIAGNVVIFKPSEKTPAVGEFLVECFHRAGISAAVVQLLIGGPEEGKELVAHRGVDGVLFTGSAQAGIAINRKLATSPGKIVALEMGGNNPIVVVDTPKISDAATLIIQSAFTSAGQRCTAARRLIVKASMYDAIVSEVKALAGRIIVDQPFADPAPFMGSVIDNQAADQLMESFLYLLSNGGKAIRHMTRPDDELPFLSPAMIDTTAMAERPDVELFGPLLQVIKVEDLDEGIAEANNTRFGLSASLIGGTPQDYNRFWANVRAGIVNWNRPTNGASSNAPFGGIGLSGNHRPAAYYAADYCAYPVASTEMDQPRASVGVGFKDA</sequence>
<feature type="active site" evidence="4">
    <location>
        <position position="272"/>
    </location>
</feature>
<comment type="similarity">
    <text evidence="5">Belongs to the aldehyde dehydrogenase family.</text>
</comment>
<dbReference type="AlphaFoldDB" id="A0A418NJY1"/>
<dbReference type="InterPro" id="IPR016162">
    <property type="entry name" value="Ald_DH_N"/>
</dbReference>
<dbReference type="InterPro" id="IPR029510">
    <property type="entry name" value="Ald_DH_CS_GLU"/>
</dbReference>
<dbReference type="InterPro" id="IPR016163">
    <property type="entry name" value="Ald_DH_C"/>
</dbReference>
<dbReference type="Gene3D" id="3.40.605.10">
    <property type="entry name" value="Aldehyde Dehydrogenase, Chain A, domain 1"/>
    <property type="match status" value="1"/>
</dbReference>
<keyword evidence="3" id="KW-0520">NAD</keyword>
<evidence type="ECO:0000259" key="6">
    <source>
        <dbReference type="Pfam" id="PF00171"/>
    </source>
</evidence>
<gene>
    <name evidence="7" type="primary">astD</name>
    <name evidence="7" type="ORF">D2V04_06700</name>
</gene>
<protein>
    <submittedName>
        <fullName evidence="7">Succinylglutamate-semialdehyde dehydrogenase</fullName>
        <ecNumber evidence="7">1.2.1.71</ecNumber>
    </submittedName>
</protein>